<dbReference type="EMBL" id="CM001887">
    <property type="protein sequence ID" value="EOY31616.1"/>
    <property type="molecule type" value="Genomic_DNA"/>
</dbReference>
<dbReference type="HOGENOM" id="CLU_2659531_0_0_1"/>
<dbReference type="Gene3D" id="3.40.50.2000">
    <property type="entry name" value="Glycogen Phosphorylase B"/>
    <property type="match status" value="1"/>
</dbReference>
<accession>A0A061GQ17</accession>
<proteinExistence type="predicted"/>
<evidence type="ECO:0000313" key="2">
    <source>
        <dbReference type="Proteomes" id="UP000026915"/>
    </source>
</evidence>
<reference evidence="1 2" key="1">
    <citation type="journal article" date="2013" name="Genome Biol.">
        <title>The genome sequence of the most widely cultivated cacao type and its use to identify candidate genes regulating pod color.</title>
        <authorList>
            <person name="Motamayor J.C."/>
            <person name="Mockaitis K."/>
            <person name="Schmutz J."/>
            <person name="Haiminen N."/>
            <person name="Iii D.L."/>
            <person name="Cornejo O."/>
            <person name="Findley S.D."/>
            <person name="Zheng P."/>
            <person name="Utro F."/>
            <person name="Royaert S."/>
            <person name="Saski C."/>
            <person name="Jenkins J."/>
            <person name="Podicheti R."/>
            <person name="Zhao M."/>
            <person name="Scheffler B.E."/>
            <person name="Stack J.C."/>
            <person name="Feltus F.A."/>
            <person name="Mustiga G.M."/>
            <person name="Amores F."/>
            <person name="Phillips W."/>
            <person name="Marelli J.P."/>
            <person name="May G.D."/>
            <person name="Shapiro H."/>
            <person name="Ma J."/>
            <person name="Bustamante C.D."/>
            <person name="Schnell R.J."/>
            <person name="Main D."/>
            <person name="Gilbert D."/>
            <person name="Parida L."/>
            <person name="Kuhn D.N."/>
        </authorList>
    </citation>
    <scope>NUCLEOTIDE SEQUENCE [LARGE SCALE GENOMIC DNA]</scope>
    <source>
        <strain evidence="2">cv. Matina 1-6</strain>
    </source>
</reference>
<dbReference type="AlphaFoldDB" id="A0A061GQ17"/>
<keyword evidence="2" id="KW-1185">Reference proteome</keyword>
<sequence>MALTQELSTTSISYVHLVHTKALLLDADLHEIERGLEMSAREFSWGIRSKKWSPPIGLEERIKGRGGLFVRDWAEQ</sequence>
<dbReference type="InParanoid" id="A0A061GQ17"/>
<gene>
    <name evidence="1" type="ORF">TCM_038588</name>
</gene>
<evidence type="ECO:0000313" key="1">
    <source>
        <dbReference type="EMBL" id="EOY31616.1"/>
    </source>
</evidence>
<dbReference type="Proteomes" id="UP000026915">
    <property type="component" value="Chromosome 9"/>
</dbReference>
<name>A0A061GQ17_THECC</name>
<protein>
    <submittedName>
        <fullName evidence="1">Uncharacterized protein</fullName>
    </submittedName>
</protein>
<dbReference type="Gramene" id="EOY31616">
    <property type="protein sequence ID" value="EOY31616"/>
    <property type="gene ID" value="TCM_038588"/>
</dbReference>
<organism evidence="1 2">
    <name type="scientific">Theobroma cacao</name>
    <name type="common">Cacao</name>
    <name type="synonym">Cocoa</name>
    <dbReference type="NCBI Taxonomy" id="3641"/>
    <lineage>
        <taxon>Eukaryota</taxon>
        <taxon>Viridiplantae</taxon>
        <taxon>Streptophyta</taxon>
        <taxon>Embryophyta</taxon>
        <taxon>Tracheophyta</taxon>
        <taxon>Spermatophyta</taxon>
        <taxon>Magnoliopsida</taxon>
        <taxon>eudicotyledons</taxon>
        <taxon>Gunneridae</taxon>
        <taxon>Pentapetalae</taxon>
        <taxon>rosids</taxon>
        <taxon>malvids</taxon>
        <taxon>Malvales</taxon>
        <taxon>Malvaceae</taxon>
        <taxon>Byttnerioideae</taxon>
        <taxon>Theobroma</taxon>
    </lineage>
</organism>